<accession>A0A2M8W107</accession>
<dbReference type="EMBL" id="PGTY01000004">
    <property type="protein sequence ID" value="PJI84595.1"/>
    <property type="molecule type" value="Genomic_DNA"/>
</dbReference>
<dbReference type="GO" id="GO:0005509">
    <property type="term" value="F:calcium ion binding"/>
    <property type="evidence" value="ECO:0007669"/>
    <property type="project" value="InterPro"/>
</dbReference>
<dbReference type="PANTHER" id="PTHR38340">
    <property type="entry name" value="S-LAYER PROTEIN"/>
    <property type="match status" value="1"/>
</dbReference>
<evidence type="ECO:0000256" key="2">
    <source>
        <dbReference type="ARBA" id="ARBA00022525"/>
    </source>
</evidence>
<dbReference type="Pfam" id="PF00353">
    <property type="entry name" value="HemolysinCabind"/>
    <property type="match status" value="3"/>
</dbReference>
<keyword evidence="2" id="KW-0964">Secreted</keyword>
<dbReference type="SUPFAM" id="SSF51120">
    <property type="entry name" value="beta-Roll"/>
    <property type="match status" value="2"/>
</dbReference>
<dbReference type="AlphaFoldDB" id="A0A2M8W107"/>
<comment type="caution">
    <text evidence="4">The sequence shown here is derived from an EMBL/GenBank/DDBJ whole genome shotgun (WGS) entry which is preliminary data.</text>
</comment>
<gene>
    <name evidence="4" type="ORF">BC777_3656</name>
</gene>
<reference evidence="4 5" key="1">
    <citation type="submission" date="2017-11" db="EMBL/GenBank/DDBJ databases">
        <title>Genomic Encyclopedia of Archaeal and Bacterial Type Strains, Phase II (KMG-II): From Individual Species to Whole Genera.</title>
        <authorList>
            <person name="Goeker M."/>
        </authorList>
    </citation>
    <scope>NUCLEOTIDE SEQUENCE [LARGE SCALE GENOMIC DNA]</scope>
    <source>
        <strain evidence="4 5">DSM 29128</strain>
    </source>
</reference>
<dbReference type="InterPro" id="IPR050557">
    <property type="entry name" value="RTX_toxin/Mannuronan_C5-epim"/>
</dbReference>
<dbReference type="PROSITE" id="PS00330">
    <property type="entry name" value="HEMOLYSIN_CALCIUM"/>
    <property type="match status" value="3"/>
</dbReference>
<dbReference type="OrthoDB" id="9342475at2"/>
<dbReference type="PRINTS" id="PR00313">
    <property type="entry name" value="CABNDNGRPT"/>
</dbReference>
<evidence type="ECO:0000256" key="3">
    <source>
        <dbReference type="SAM" id="MobiDB-lite"/>
    </source>
</evidence>
<proteinExistence type="predicted"/>
<dbReference type="InterPro" id="IPR018511">
    <property type="entry name" value="Hemolysin-typ_Ca-bd_CS"/>
</dbReference>
<dbReference type="Proteomes" id="UP000228531">
    <property type="component" value="Unassembled WGS sequence"/>
</dbReference>
<evidence type="ECO:0000313" key="4">
    <source>
        <dbReference type="EMBL" id="PJI84595.1"/>
    </source>
</evidence>
<name>A0A2M8W107_9RHOB</name>
<organism evidence="4 5">
    <name type="scientific">Yoonia maricola</name>
    <dbReference type="NCBI Taxonomy" id="420999"/>
    <lineage>
        <taxon>Bacteria</taxon>
        <taxon>Pseudomonadati</taxon>
        <taxon>Pseudomonadota</taxon>
        <taxon>Alphaproteobacteria</taxon>
        <taxon>Rhodobacterales</taxon>
        <taxon>Paracoccaceae</taxon>
        <taxon>Yoonia</taxon>
    </lineage>
</organism>
<keyword evidence="5" id="KW-1185">Reference proteome</keyword>
<protein>
    <submittedName>
        <fullName evidence="4">Putative secreted protein (Type I secretion substrate)</fullName>
    </submittedName>
</protein>
<comment type="subcellular location">
    <subcellularLocation>
        <location evidence="1">Secreted</location>
    </subcellularLocation>
</comment>
<evidence type="ECO:0000313" key="5">
    <source>
        <dbReference type="Proteomes" id="UP000228531"/>
    </source>
</evidence>
<sequence>MSSLSFSFYVTDPGDIGFSHITDLMVVDVGGVAQLYSSTRYDGVLRQWDIESGVLRLGDSDPFAGGLIAGGTGSITSLSNGVLVGGGSGGALEIVSLGTDGGFDASVALTDLPPAFQGFQYGTTLNMSDGIQVVFGALAGQTGLARLTFDAGGALTGHTVLQDATQGTASGIAATTAATVAGQHFIVTASALQNSITARAVDDAGIITSETTINADDGLWVSAPTALEAATVGDSTYLVLAAAGTDSLSVVELGADGSMIVRDHVLDSRDTRFGGVTSLEVITAQGKTYVIAGGADDGISVFLLLEGGLLVHRDAMEDTDDFGLDNISALAAAARNAGIDIFAASSSETGVTQLRFDTGPPGQTFTAVVDGDVLTGTTGGDILQGHDGDDIINGAGGDDILRDGLGSDIMTGGAGADVFILSADGETDTITDFTVGEDKIDLSLWPMLRDISQLFITLQPDGMRIIYGDEMLNVISTDGTPIDYRMLNTADLIGLSRLPVDLRPGYPGPATPTPPLGEPPTEPPTVDAGANNPMTAWQMIKSGNIDLLRGAVSDEAGGMVIDGSDASETITGGAGFDLVFAGGGDDILHGDAGDDALFGRAGNDRLSGDQGADTLLGGAGADILDGGLGQDMLIGGAGADTFIFNSGTDEIADFEQGLDQIILDPSLWTGLTSAADLLFLYADFTDGQAIIDFEDGNVLIINGITDSNAFADDIALF</sequence>
<dbReference type="GO" id="GO:0005615">
    <property type="term" value="C:extracellular space"/>
    <property type="evidence" value="ECO:0007669"/>
    <property type="project" value="InterPro"/>
</dbReference>
<feature type="compositionally biased region" description="Pro residues" evidence="3">
    <location>
        <begin position="506"/>
        <end position="523"/>
    </location>
</feature>
<dbReference type="RefSeq" id="WP_100369584.1">
    <property type="nucleotide sequence ID" value="NZ_PGTY01000004.1"/>
</dbReference>
<evidence type="ECO:0000256" key="1">
    <source>
        <dbReference type="ARBA" id="ARBA00004613"/>
    </source>
</evidence>
<dbReference type="InterPro" id="IPR011049">
    <property type="entry name" value="Serralysin-like_metalloprot_C"/>
</dbReference>
<feature type="region of interest" description="Disordered" evidence="3">
    <location>
        <begin position="504"/>
        <end position="527"/>
    </location>
</feature>
<dbReference type="Gene3D" id="2.150.10.10">
    <property type="entry name" value="Serralysin-like metalloprotease, C-terminal"/>
    <property type="match status" value="2"/>
</dbReference>
<dbReference type="InterPro" id="IPR001343">
    <property type="entry name" value="Hemolysn_Ca-bd"/>
</dbReference>
<dbReference type="PANTHER" id="PTHR38340:SF1">
    <property type="entry name" value="S-LAYER PROTEIN"/>
    <property type="match status" value="1"/>
</dbReference>